<protein>
    <submittedName>
        <fullName evidence="1">Glycosyltransferase involved in cell wall biosynthesis</fullName>
    </submittedName>
</protein>
<evidence type="ECO:0000313" key="1">
    <source>
        <dbReference type="EMBL" id="TWD87136.1"/>
    </source>
</evidence>
<dbReference type="Proteomes" id="UP000319722">
    <property type="component" value="Unassembled WGS sequence"/>
</dbReference>
<dbReference type="OrthoDB" id="9816564at2"/>
<dbReference type="SUPFAM" id="SSF53756">
    <property type="entry name" value="UDP-Glycosyltransferase/glycogen phosphorylase"/>
    <property type="match status" value="1"/>
</dbReference>
<gene>
    <name evidence="1" type="ORF">FB547_103111</name>
</gene>
<proteinExistence type="predicted"/>
<name>A0A561C7F0_9BURK</name>
<evidence type="ECO:0000313" key="2">
    <source>
        <dbReference type="Proteomes" id="UP000319722"/>
    </source>
</evidence>
<dbReference type="EMBL" id="VIVL01000003">
    <property type="protein sequence ID" value="TWD87136.1"/>
    <property type="molecule type" value="Genomic_DNA"/>
</dbReference>
<dbReference type="AlphaFoldDB" id="A0A561C7F0"/>
<dbReference type="CDD" id="cd03801">
    <property type="entry name" value="GT4_PimA-like"/>
    <property type="match status" value="1"/>
</dbReference>
<dbReference type="PANTHER" id="PTHR46656:SF3">
    <property type="entry name" value="PUTATIVE-RELATED"/>
    <property type="match status" value="1"/>
</dbReference>
<reference evidence="1 2" key="1">
    <citation type="submission" date="2019-06" db="EMBL/GenBank/DDBJ databases">
        <title>Sorghum-associated microbial communities from plants grown in Nebraska, USA.</title>
        <authorList>
            <person name="Schachtman D."/>
        </authorList>
    </citation>
    <scope>NUCLEOTIDE SEQUENCE [LARGE SCALE GENOMIC DNA]</scope>
    <source>
        <strain evidence="1 2">T529</strain>
    </source>
</reference>
<sequence length="725" mass="83092">MNPIVTQVREVFRSISPYVRKAAKAIWWMLTPWRLPKRFRFLRERSLRELRNTALARFLERERAAAERRLAGLSNEPAKEVNWFDDVDVAAAAGLALEDVLWPRQTAATIGDRWTAARFCIDLLRARRSIYEQFPSALSDGADSPFLVWLKRVGVSELGLTPDGLEQITALLGSDVGARARRVFLDNDELRLVMPHGLTPAGHRGLFGWFMQFGRTAGELRLEEIWWLFLVAREQAPLELARTYWFTPSWQSRFPDGLTHFGRGAFIAWCEKAFGMRGAWLKEVSWSELLPPADEQLRNAYWARPEWRDLHPHAMQDVAAARAFIEWLRSPNARLAPEASIWVRQLDATAQAEQLAALGINVVGHFCYPSGLRVSAESIVEGLRLAGVHTSLRDVRTDVDDEPRHIEFHGSECHDITLVHTQPEPFFETAYRRADLHARAPRTYRIGYWYWEFDSVPPSWQTHAQQVDEVWTATEFVARGLRERLSVPVRTLFPGVRLAPYQRRERTAFGLDPERFTFLFTFHMMSVMERKNPLGLLQAFKRAFAEDEPVTLVLKTSFGDRHPEQFAMLENAAVGRNVRLINEVYSPDHVLSLMDACDAYVSLHRSEGLGLTMAEAMLMGKPVIATRFSGNVDFMDDSNSLLVSYELVRLDKPIPPYDVDLEWAEPSVEHAAQLMRRVYDNQVWARELGQRAKSSAEANLSLEVAGRRIAKRLEEIRALRRHPQS</sequence>
<comment type="caution">
    <text evidence="1">The sequence shown here is derived from an EMBL/GenBank/DDBJ whole genome shotgun (WGS) entry which is preliminary data.</text>
</comment>
<dbReference type="GO" id="GO:0016740">
    <property type="term" value="F:transferase activity"/>
    <property type="evidence" value="ECO:0007669"/>
    <property type="project" value="UniProtKB-KW"/>
</dbReference>
<dbReference type="Gene3D" id="3.40.50.2000">
    <property type="entry name" value="Glycogen Phosphorylase B"/>
    <property type="match status" value="1"/>
</dbReference>
<dbReference type="PANTHER" id="PTHR46656">
    <property type="entry name" value="PUTATIVE-RELATED"/>
    <property type="match status" value="1"/>
</dbReference>
<dbReference type="Pfam" id="PF13692">
    <property type="entry name" value="Glyco_trans_1_4"/>
    <property type="match status" value="1"/>
</dbReference>
<keyword evidence="1" id="KW-0808">Transferase</keyword>
<organism evidence="1 2">
    <name type="scientific">Variovorax beijingensis</name>
    <dbReference type="NCBI Taxonomy" id="2496117"/>
    <lineage>
        <taxon>Bacteria</taxon>
        <taxon>Pseudomonadati</taxon>
        <taxon>Pseudomonadota</taxon>
        <taxon>Betaproteobacteria</taxon>
        <taxon>Burkholderiales</taxon>
        <taxon>Comamonadaceae</taxon>
        <taxon>Variovorax</taxon>
    </lineage>
</organism>
<accession>A0A561C7F0</accession>